<proteinExistence type="predicted"/>
<evidence type="ECO:0000313" key="1">
    <source>
        <dbReference type="EMBL" id="GGF12157.1"/>
    </source>
</evidence>
<dbReference type="EMBL" id="BMEL01000001">
    <property type="protein sequence ID" value="GGF12157.1"/>
    <property type="molecule type" value="Genomic_DNA"/>
</dbReference>
<keyword evidence="2" id="KW-1185">Reference proteome</keyword>
<evidence type="ECO:0000313" key="2">
    <source>
        <dbReference type="Proteomes" id="UP000660110"/>
    </source>
</evidence>
<organism evidence="1 2">
    <name type="scientific">Halobacillus andaensis</name>
    <dbReference type="NCBI Taxonomy" id="1176239"/>
    <lineage>
        <taxon>Bacteria</taxon>
        <taxon>Bacillati</taxon>
        <taxon>Bacillota</taxon>
        <taxon>Bacilli</taxon>
        <taxon>Bacillales</taxon>
        <taxon>Bacillaceae</taxon>
        <taxon>Halobacillus</taxon>
    </lineage>
</organism>
<dbReference type="Proteomes" id="UP000660110">
    <property type="component" value="Unassembled WGS sequence"/>
</dbReference>
<name>A0A917EVQ0_HALAA</name>
<dbReference type="AlphaFoldDB" id="A0A917EVQ0"/>
<reference evidence="1" key="2">
    <citation type="submission" date="2020-09" db="EMBL/GenBank/DDBJ databases">
        <authorList>
            <person name="Sun Q."/>
            <person name="Zhou Y."/>
        </authorList>
    </citation>
    <scope>NUCLEOTIDE SEQUENCE</scope>
    <source>
        <strain evidence="1">CGMCC 1.12153</strain>
    </source>
</reference>
<accession>A0A917EVQ0</accession>
<comment type="caution">
    <text evidence="1">The sequence shown here is derived from an EMBL/GenBank/DDBJ whole genome shotgun (WGS) entry which is preliminary data.</text>
</comment>
<sequence>MRIGNILFKKSVPYSMLRDTGLKIGEKYREACVQCLEKLIMETFLMEATVSDYLTGDNR</sequence>
<reference evidence="1" key="1">
    <citation type="journal article" date="2014" name="Int. J. Syst. Evol. Microbiol.">
        <title>Complete genome sequence of Corynebacterium casei LMG S-19264T (=DSM 44701T), isolated from a smear-ripened cheese.</title>
        <authorList>
            <consortium name="US DOE Joint Genome Institute (JGI-PGF)"/>
            <person name="Walter F."/>
            <person name="Albersmeier A."/>
            <person name="Kalinowski J."/>
            <person name="Ruckert C."/>
        </authorList>
    </citation>
    <scope>NUCLEOTIDE SEQUENCE</scope>
    <source>
        <strain evidence="1">CGMCC 1.12153</strain>
    </source>
</reference>
<gene>
    <name evidence="1" type="ORF">GCM10010954_08520</name>
</gene>
<protein>
    <submittedName>
        <fullName evidence="1">Uncharacterized protein</fullName>
    </submittedName>
</protein>